<dbReference type="SUPFAM" id="SSF57850">
    <property type="entry name" value="RING/U-box"/>
    <property type="match status" value="1"/>
</dbReference>
<comment type="caution">
    <text evidence="11">The sequence shown here is derived from an EMBL/GenBank/DDBJ whole genome shotgun (WGS) entry which is preliminary data.</text>
</comment>
<keyword evidence="5" id="KW-0862">Zinc</keyword>
<reference evidence="11 12" key="1">
    <citation type="submission" date="2023-12" db="EMBL/GenBank/DDBJ databases">
        <title>A high-quality genome assembly for Dillenia turbinata (Dilleniales).</title>
        <authorList>
            <person name="Chanderbali A."/>
        </authorList>
    </citation>
    <scope>NUCLEOTIDE SEQUENCE [LARGE SCALE GENOMIC DNA]</scope>
    <source>
        <strain evidence="11">LSX21</strain>
        <tissue evidence="11">Leaf</tissue>
    </source>
</reference>
<sequence>MFVLLVPSCFIGLNVTPSSDYSYRLQIEYYPDSWTSSGENSAPIVDESHSHNELPSLNVDSLCEIHQSKSKSPALIESSSDTIDSNLVDNSGEGMRNIRTGKCGIFIPENIELVCDGRNANLDFRESCSGVQINIDSTTNEELCLQSKIIDPTINLDPTAAVVNSGDSSGKTMPLNCSTGVCSTSAVPELEDLSLEGESIENHWNAETSVCPSDGGTSVSDSLVSAQLLHDGDAQDQEATTSGPSFSQSSGQHDLGTGIVLHADMVSISSNVLSTNISEISNREARRNSRRLFWDAFSRRNLRRHSDSPTMVFTTGHDDDLGSHERWLLDLHGDLRYEGIGRDFRSMGTRRRRRNERRWQLRSEEEIFGVQSFLVDVVFREHSYVLMLRRRSLKDWGDFEEGSWQTTFCASGLHPDGTCSCESFFTSEESSTRASISRIVLLAEALFEDVEDEWLMALSKMDHPDFLISKLLYLLFFYLSVLDEIHSQPMSFSLSMLSLPAPESVVNSFLIKDHKNDPTLSEAHDVQQCYICLSEYEEGDKIWVLPCRHEFHMPCIDKWLKEIHGVCPLCRGDVCGSIGENSSTNPEVASL</sequence>
<keyword evidence="12" id="KW-1185">Reference proteome</keyword>
<feature type="compositionally biased region" description="Polar residues" evidence="9">
    <location>
        <begin position="237"/>
        <end position="252"/>
    </location>
</feature>
<proteinExistence type="predicted"/>
<dbReference type="Gene3D" id="3.30.40.10">
    <property type="entry name" value="Zinc/RING finger domain, C3HC4 (zinc finger)"/>
    <property type="match status" value="1"/>
</dbReference>
<evidence type="ECO:0000256" key="1">
    <source>
        <dbReference type="ARBA" id="ARBA00004167"/>
    </source>
</evidence>
<evidence type="ECO:0000313" key="11">
    <source>
        <dbReference type="EMBL" id="KAK6920413.1"/>
    </source>
</evidence>
<keyword evidence="7" id="KW-0472">Membrane</keyword>
<gene>
    <name evidence="11" type="ORF">RJ641_016317</name>
</gene>
<feature type="domain" description="RING-type" evidence="10">
    <location>
        <begin position="529"/>
        <end position="571"/>
    </location>
</feature>
<evidence type="ECO:0000256" key="9">
    <source>
        <dbReference type="SAM" id="MobiDB-lite"/>
    </source>
</evidence>
<protein>
    <submittedName>
        <fullName evidence="11">Zinc finger, RING-type</fullName>
    </submittedName>
</protein>
<evidence type="ECO:0000256" key="6">
    <source>
        <dbReference type="ARBA" id="ARBA00022989"/>
    </source>
</evidence>
<name>A0AAN8V2W1_9MAGN</name>
<dbReference type="PROSITE" id="PS50089">
    <property type="entry name" value="ZF_RING_2"/>
    <property type="match status" value="1"/>
</dbReference>
<dbReference type="Proteomes" id="UP001370490">
    <property type="component" value="Unassembled WGS sequence"/>
</dbReference>
<keyword evidence="6" id="KW-1133">Transmembrane helix</keyword>
<dbReference type="GO" id="GO:0016020">
    <property type="term" value="C:membrane"/>
    <property type="evidence" value="ECO:0007669"/>
    <property type="project" value="UniProtKB-SubCell"/>
</dbReference>
<accession>A0AAN8V2W1</accession>
<organism evidence="11 12">
    <name type="scientific">Dillenia turbinata</name>
    <dbReference type="NCBI Taxonomy" id="194707"/>
    <lineage>
        <taxon>Eukaryota</taxon>
        <taxon>Viridiplantae</taxon>
        <taxon>Streptophyta</taxon>
        <taxon>Embryophyta</taxon>
        <taxon>Tracheophyta</taxon>
        <taxon>Spermatophyta</taxon>
        <taxon>Magnoliopsida</taxon>
        <taxon>eudicotyledons</taxon>
        <taxon>Gunneridae</taxon>
        <taxon>Pentapetalae</taxon>
        <taxon>Dilleniales</taxon>
        <taxon>Dilleniaceae</taxon>
        <taxon>Dillenia</taxon>
    </lineage>
</organism>
<keyword evidence="2" id="KW-0812">Transmembrane</keyword>
<dbReference type="GO" id="GO:0008270">
    <property type="term" value="F:zinc ion binding"/>
    <property type="evidence" value="ECO:0007669"/>
    <property type="project" value="UniProtKB-KW"/>
</dbReference>
<comment type="subcellular location">
    <subcellularLocation>
        <location evidence="1">Membrane</location>
        <topology evidence="1">Single-pass membrane protein</topology>
    </subcellularLocation>
</comment>
<evidence type="ECO:0000256" key="5">
    <source>
        <dbReference type="ARBA" id="ARBA00022833"/>
    </source>
</evidence>
<dbReference type="InterPro" id="IPR001841">
    <property type="entry name" value="Znf_RING"/>
</dbReference>
<dbReference type="SMART" id="SM00184">
    <property type="entry name" value="RING"/>
    <property type="match status" value="1"/>
</dbReference>
<keyword evidence="4 8" id="KW-0863">Zinc-finger</keyword>
<evidence type="ECO:0000256" key="3">
    <source>
        <dbReference type="ARBA" id="ARBA00022723"/>
    </source>
</evidence>
<dbReference type="EMBL" id="JBAMMX010000021">
    <property type="protein sequence ID" value="KAK6920413.1"/>
    <property type="molecule type" value="Genomic_DNA"/>
</dbReference>
<evidence type="ECO:0000313" key="12">
    <source>
        <dbReference type="Proteomes" id="UP001370490"/>
    </source>
</evidence>
<dbReference type="PANTHER" id="PTHR47168:SF1">
    <property type="entry name" value="OS02G0798600 PROTEIN"/>
    <property type="match status" value="1"/>
</dbReference>
<feature type="region of interest" description="Disordered" evidence="9">
    <location>
        <begin position="233"/>
        <end position="254"/>
    </location>
</feature>
<dbReference type="PANTHER" id="PTHR47168">
    <property type="entry name" value="RING ZINC FINGER DOMAIN SUPERFAMILY PROTEIN-RELATED"/>
    <property type="match status" value="1"/>
</dbReference>
<evidence type="ECO:0000256" key="4">
    <source>
        <dbReference type="ARBA" id="ARBA00022771"/>
    </source>
</evidence>
<dbReference type="Pfam" id="PF13639">
    <property type="entry name" value="zf-RING_2"/>
    <property type="match status" value="1"/>
</dbReference>
<evidence type="ECO:0000256" key="2">
    <source>
        <dbReference type="ARBA" id="ARBA00022692"/>
    </source>
</evidence>
<evidence type="ECO:0000256" key="7">
    <source>
        <dbReference type="ARBA" id="ARBA00023136"/>
    </source>
</evidence>
<dbReference type="AlphaFoldDB" id="A0AAN8V2W1"/>
<keyword evidence="3" id="KW-0479">Metal-binding</keyword>
<dbReference type="InterPro" id="IPR051653">
    <property type="entry name" value="E3_ligase_sorting_rcpt"/>
</dbReference>
<evidence type="ECO:0000259" key="10">
    <source>
        <dbReference type="PROSITE" id="PS50089"/>
    </source>
</evidence>
<evidence type="ECO:0000256" key="8">
    <source>
        <dbReference type="PROSITE-ProRule" id="PRU00175"/>
    </source>
</evidence>
<dbReference type="FunFam" id="3.30.40.10:FF:000388">
    <property type="entry name" value="Putative RING zinc finger domain superfamily protein"/>
    <property type="match status" value="1"/>
</dbReference>
<dbReference type="InterPro" id="IPR013083">
    <property type="entry name" value="Znf_RING/FYVE/PHD"/>
</dbReference>